<evidence type="ECO:0000313" key="2">
    <source>
        <dbReference type="Proteomes" id="UP000824782"/>
    </source>
</evidence>
<dbReference type="AlphaFoldDB" id="A0AAV7D4C4"/>
<comment type="caution">
    <text evidence="1">The sequence shown here is derived from an EMBL/GenBank/DDBJ whole genome shotgun (WGS) entry which is preliminary data.</text>
</comment>
<keyword evidence="2" id="KW-1185">Reference proteome</keyword>
<dbReference type="Proteomes" id="UP000824782">
    <property type="component" value="Unassembled WGS sequence"/>
</dbReference>
<gene>
    <name evidence="1" type="ORF">GDO81_006991</name>
</gene>
<evidence type="ECO:0000313" key="1">
    <source>
        <dbReference type="EMBL" id="KAG8590972.1"/>
    </source>
</evidence>
<sequence>MLISPRVLHYTTYYTLLYSPRGVHSTIRVTFRVFLCFGTTTALQMHPDTCEGFLTNLASKRQTSLFSSTVRP</sequence>
<organism evidence="1 2">
    <name type="scientific">Engystomops pustulosus</name>
    <name type="common">Tungara frog</name>
    <name type="synonym">Physalaemus pustulosus</name>
    <dbReference type="NCBI Taxonomy" id="76066"/>
    <lineage>
        <taxon>Eukaryota</taxon>
        <taxon>Metazoa</taxon>
        <taxon>Chordata</taxon>
        <taxon>Craniata</taxon>
        <taxon>Vertebrata</taxon>
        <taxon>Euteleostomi</taxon>
        <taxon>Amphibia</taxon>
        <taxon>Batrachia</taxon>
        <taxon>Anura</taxon>
        <taxon>Neobatrachia</taxon>
        <taxon>Hyloidea</taxon>
        <taxon>Leptodactylidae</taxon>
        <taxon>Leiuperinae</taxon>
        <taxon>Engystomops</taxon>
    </lineage>
</organism>
<name>A0AAV7D4C4_ENGPU</name>
<reference evidence="1" key="1">
    <citation type="thesis" date="2020" institute="ProQuest LLC" country="789 East Eisenhower Parkway, Ann Arbor, MI, USA">
        <title>Comparative Genomics and Chromosome Evolution.</title>
        <authorList>
            <person name="Mudd A.B."/>
        </authorList>
    </citation>
    <scope>NUCLEOTIDE SEQUENCE</scope>
    <source>
        <strain evidence="1">237g6f4</strain>
        <tissue evidence="1">Blood</tissue>
    </source>
</reference>
<proteinExistence type="predicted"/>
<protein>
    <submittedName>
        <fullName evidence="1">Uncharacterized protein</fullName>
    </submittedName>
</protein>
<accession>A0AAV7D4C4</accession>
<dbReference type="EMBL" id="WNYA01000002">
    <property type="protein sequence ID" value="KAG8590972.1"/>
    <property type="molecule type" value="Genomic_DNA"/>
</dbReference>